<reference evidence="2 3" key="1">
    <citation type="journal article" date="2016" name="Mol. Biol. Evol.">
        <title>Comparative Genomics of Early-Diverging Mushroom-Forming Fungi Provides Insights into the Origins of Lignocellulose Decay Capabilities.</title>
        <authorList>
            <person name="Nagy L.G."/>
            <person name="Riley R."/>
            <person name="Tritt A."/>
            <person name="Adam C."/>
            <person name="Daum C."/>
            <person name="Floudas D."/>
            <person name="Sun H."/>
            <person name="Yadav J.S."/>
            <person name="Pangilinan J."/>
            <person name="Larsson K.H."/>
            <person name="Matsuura K."/>
            <person name="Barry K."/>
            <person name="Labutti K."/>
            <person name="Kuo R."/>
            <person name="Ohm R.A."/>
            <person name="Bhattacharya S.S."/>
            <person name="Shirouzu T."/>
            <person name="Yoshinaga Y."/>
            <person name="Martin F.M."/>
            <person name="Grigoriev I.V."/>
            <person name="Hibbett D.S."/>
        </authorList>
    </citation>
    <scope>NUCLEOTIDE SEQUENCE [LARGE SCALE GENOMIC DNA]</scope>
    <source>
        <strain evidence="2 3">HHB10207 ss-3</strain>
    </source>
</reference>
<organism evidence="2 3">
    <name type="scientific">Sistotremastrum suecicum HHB10207 ss-3</name>
    <dbReference type="NCBI Taxonomy" id="1314776"/>
    <lineage>
        <taxon>Eukaryota</taxon>
        <taxon>Fungi</taxon>
        <taxon>Dikarya</taxon>
        <taxon>Basidiomycota</taxon>
        <taxon>Agaricomycotina</taxon>
        <taxon>Agaricomycetes</taxon>
        <taxon>Sistotremastrales</taxon>
        <taxon>Sistotremastraceae</taxon>
        <taxon>Sistotremastrum</taxon>
    </lineage>
</organism>
<gene>
    <name evidence="2" type="ORF">SISSUDRAFT_1062242</name>
</gene>
<sequence>MASMFSRVPIEIVQHILSGACLDQLTAIAQTSARFYSLAKSDRILWTSCTDHYKLPLPTGHTVHTVPVESLFRLALRACSIERALEQPMVEPKRWAILPPSEDDRLPDNVLVPGGGWTLYYTAEEMRFHDMRKAPIDDGVLVKSIGEPKYFHVVSDILGEGNVRCVQRISAPDKQAGEDIARILDIRFPDSADTSNDTPSPYLLSEPVSFIGIHRLEDVRGPLILAVRRDPDADTVLVINSQTLAGSAITIEGFEEEWFDIESARFHPSLRKIVLEITTVRESDHELMSAIWLLEIPDSVPSQQLGEPMGLYQTITWTESRAKPTHQFTLPFEWSADITERKEVPPNFVPIHEFVIHMDREIGYTYVFVSLCLSTEGSLVPLPLGTVDGPWLFSRDKGKAIGMQWFSEELVDIVYSGLSGRKMTQVTFKLPEDKQFRGPGAFRHFSPSYGQLFLEKEPEGQYDDWPCFFVQY</sequence>
<feature type="domain" description="F-box" evidence="1">
    <location>
        <begin position="2"/>
        <end position="49"/>
    </location>
</feature>
<dbReference type="SUPFAM" id="SSF81383">
    <property type="entry name" value="F-box domain"/>
    <property type="match status" value="1"/>
</dbReference>
<evidence type="ECO:0000313" key="2">
    <source>
        <dbReference type="EMBL" id="KZT38121.1"/>
    </source>
</evidence>
<evidence type="ECO:0000313" key="3">
    <source>
        <dbReference type="Proteomes" id="UP000076798"/>
    </source>
</evidence>
<dbReference type="EMBL" id="KV428069">
    <property type="protein sequence ID" value="KZT38121.1"/>
    <property type="molecule type" value="Genomic_DNA"/>
</dbReference>
<dbReference type="Proteomes" id="UP000076798">
    <property type="component" value="Unassembled WGS sequence"/>
</dbReference>
<protein>
    <recommendedName>
        <fullName evidence="1">F-box domain-containing protein</fullName>
    </recommendedName>
</protein>
<keyword evidence="3" id="KW-1185">Reference proteome</keyword>
<dbReference type="InterPro" id="IPR001810">
    <property type="entry name" value="F-box_dom"/>
</dbReference>
<dbReference type="OrthoDB" id="3018431at2759"/>
<dbReference type="AlphaFoldDB" id="A0A166D4D0"/>
<dbReference type="InterPro" id="IPR036047">
    <property type="entry name" value="F-box-like_dom_sf"/>
</dbReference>
<evidence type="ECO:0000259" key="1">
    <source>
        <dbReference type="PROSITE" id="PS50181"/>
    </source>
</evidence>
<proteinExistence type="predicted"/>
<dbReference type="PROSITE" id="PS50181">
    <property type="entry name" value="FBOX"/>
    <property type="match status" value="1"/>
</dbReference>
<accession>A0A166D4D0</accession>
<name>A0A166D4D0_9AGAM</name>